<evidence type="ECO:0000313" key="2">
    <source>
        <dbReference type="Proteomes" id="UP000609064"/>
    </source>
</evidence>
<dbReference type="Pfam" id="PF18907">
    <property type="entry name" value="DUF5662"/>
    <property type="match status" value="1"/>
</dbReference>
<accession>A0A916YII4</accession>
<protein>
    <submittedName>
        <fullName evidence="1">Uncharacterized protein</fullName>
    </submittedName>
</protein>
<dbReference type="EMBL" id="BMKK01000001">
    <property type="protein sequence ID" value="GGD46227.1"/>
    <property type="molecule type" value="Genomic_DNA"/>
</dbReference>
<organism evidence="1 2">
    <name type="scientific">Emticicia aquatilis</name>
    <dbReference type="NCBI Taxonomy" id="1537369"/>
    <lineage>
        <taxon>Bacteria</taxon>
        <taxon>Pseudomonadati</taxon>
        <taxon>Bacteroidota</taxon>
        <taxon>Cytophagia</taxon>
        <taxon>Cytophagales</taxon>
        <taxon>Leadbetterellaceae</taxon>
        <taxon>Emticicia</taxon>
    </lineage>
</organism>
<dbReference type="Proteomes" id="UP000609064">
    <property type="component" value="Unassembled WGS sequence"/>
</dbReference>
<dbReference type="InterPro" id="IPR043721">
    <property type="entry name" value="DUF5662"/>
</dbReference>
<keyword evidence="2" id="KW-1185">Reference proteome</keyword>
<evidence type="ECO:0000313" key="1">
    <source>
        <dbReference type="EMBL" id="GGD46227.1"/>
    </source>
</evidence>
<gene>
    <name evidence="1" type="ORF">GCM10011514_07840</name>
</gene>
<sequence>MNKRRIFEQKIFSLFCDNKHDAQKLVRLLYERFDVESHDYEDDEVWNLVENYFINKVIPHKIEVRKAGMDFLKEKWFIELLSLSDNPHPNDPVEQFRYNLWRHDLSKFSVQEAYGYAVHDFKNPKPTQSLFQRAWHHHKLQNAHHPEYWLSVERNGTTTPLPMPSIYVGEMIADWIGASISYGTNFQEWLPKNLPQFLWHPYTANLTADYLSKMGFKVRKEEQKLYLG</sequence>
<comment type="caution">
    <text evidence="1">The sequence shown here is derived from an EMBL/GenBank/DDBJ whole genome shotgun (WGS) entry which is preliminary data.</text>
</comment>
<reference evidence="1" key="2">
    <citation type="submission" date="2020-09" db="EMBL/GenBank/DDBJ databases">
        <authorList>
            <person name="Sun Q."/>
            <person name="Zhou Y."/>
        </authorList>
    </citation>
    <scope>NUCLEOTIDE SEQUENCE</scope>
    <source>
        <strain evidence="1">CGMCC 1.15958</strain>
    </source>
</reference>
<reference evidence="1" key="1">
    <citation type="journal article" date="2014" name="Int. J. Syst. Evol. Microbiol.">
        <title>Complete genome sequence of Corynebacterium casei LMG S-19264T (=DSM 44701T), isolated from a smear-ripened cheese.</title>
        <authorList>
            <consortium name="US DOE Joint Genome Institute (JGI-PGF)"/>
            <person name="Walter F."/>
            <person name="Albersmeier A."/>
            <person name="Kalinowski J."/>
            <person name="Ruckert C."/>
        </authorList>
    </citation>
    <scope>NUCLEOTIDE SEQUENCE</scope>
    <source>
        <strain evidence="1">CGMCC 1.15958</strain>
    </source>
</reference>
<name>A0A916YII4_9BACT</name>
<proteinExistence type="predicted"/>
<dbReference type="AlphaFoldDB" id="A0A916YII4"/>
<dbReference type="RefSeq" id="WP_188764708.1">
    <property type="nucleotide sequence ID" value="NZ_BMKK01000001.1"/>
</dbReference>